<feature type="transmembrane region" description="Helical" evidence="2">
    <location>
        <begin position="213"/>
        <end position="231"/>
    </location>
</feature>
<keyword evidence="2" id="KW-0472">Membrane</keyword>
<feature type="coiled-coil region" evidence="1">
    <location>
        <begin position="58"/>
        <end position="113"/>
    </location>
</feature>
<dbReference type="KEGG" id="mdb:OVN18_06465"/>
<keyword evidence="2" id="KW-1133">Transmembrane helix</keyword>
<evidence type="ECO:0000313" key="3">
    <source>
        <dbReference type="EMBL" id="WAB82639.1"/>
    </source>
</evidence>
<keyword evidence="1" id="KW-0175">Coiled coil</keyword>
<accession>A0A9E8SA25</accession>
<dbReference type="RefSeq" id="WP_267782813.1">
    <property type="nucleotide sequence ID" value="NZ_CP113089.1"/>
</dbReference>
<protein>
    <submittedName>
        <fullName evidence="3">Uncharacterized protein</fullName>
    </submittedName>
</protein>
<dbReference type="AlphaFoldDB" id="A0A9E8SA25"/>
<organism evidence="3 4">
    <name type="scientific">Microcella daejeonensis</name>
    <dbReference type="NCBI Taxonomy" id="2994971"/>
    <lineage>
        <taxon>Bacteria</taxon>
        <taxon>Bacillati</taxon>
        <taxon>Actinomycetota</taxon>
        <taxon>Actinomycetes</taxon>
        <taxon>Micrococcales</taxon>
        <taxon>Microbacteriaceae</taxon>
        <taxon>Microcella</taxon>
    </lineage>
</organism>
<gene>
    <name evidence="3" type="ORF">OVN18_06465</name>
</gene>
<reference evidence="3" key="1">
    <citation type="submission" date="2022-11" db="EMBL/GenBank/DDBJ databases">
        <title>Description of Microcella daejonensis nov. sp, isolated from riverside soil.</title>
        <authorList>
            <person name="Molina K.M."/>
            <person name="Kim S.B."/>
        </authorList>
    </citation>
    <scope>NUCLEOTIDE SEQUENCE</scope>
    <source>
        <strain evidence="3">MMS21-STM12</strain>
    </source>
</reference>
<dbReference type="EMBL" id="CP113089">
    <property type="protein sequence ID" value="WAB82639.1"/>
    <property type="molecule type" value="Genomic_DNA"/>
</dbReference>
<evidence type="ECO:0000313" key="4">
    <source>
        <dbReference type="Proteomes" id="UP001164706"/>
    </source>
</evidence>
<name>A0A9E8SA25_9MICO</name>
<feature type="transmembrane region" description="Helical" evidence="2">
    <location>
        <begin position="237"/>
        <end position="256"/>
    </location>
</feature>
<sequence>MTDLRTHAGRRVEVLAGEPARIIARGEAIEALGAQMEGAAQVLRDIGDGAEEQKGRSIERIQQEVGDVHEELHRASQRYSPTGRIMRTYGQALDDVQVQMRRLVAEAEAAQAELIRRRSLAASAAAEAQDYTPDDADPSATTTADRLATTASSALLLADAAVDDLDAVLRAYDAEFETWDIAYEAALSGIEDATEGNVTDHWTDDLAGVVEEVLVVLQIAGVILAIAALVIGGPLFAALAALAGVLALLGTLYLAAKGRRNGSDIAWAVVGVLPFGKLGKVFQSGRRLTGIREFATGPVMEIVTPVRRLVAIRRLPSADVIRQGGGMGSRAAQGLAQRLRTDFTAFTGGGASGIVTRISQGSSRTWVTGVVDNFASMTPHHQSLVRPHLGALGDVVSGAPVVTMPEMAINVVEFGIKRTNMVVRGTSDAMAAFGEQPVDAWSAELAR</sequence>
<proteinExistence type="predicted"/>
<keyword evidence="4" id="KW-1185">Reference proteome</keyword>
<keyword evidence="2" id="KW-0812">Transmembrane</keyword>
<evidence type="ECO:0000256" key="2">
    <source>
        <dbReference type="SAM" id="Phobius"/>
    </source>
</evidence>
<evidence type="ECO:0000256" key="1">
    <source>
        <dbReference type="SAM" id="Coils"/>
    </source>
</evidence>
<dbReference type="Proteomes" id="UP001164706">
    <property type="component" value="Chromosome"/>
</dbReference>